<feature type="compositionally biased region" description="Basic residues" evidence="1">
    <location>
        <begin position="115"/>
        <end position="125"/>
    </location>
</feature>
<feature type="non-terminal residue" evidence="2">
    <location>
        <position position="1"/>
    </location>
</feature>
<proteinExistence type="predicted"/>
<evidence type="ECO:0000313" key="3">
    <source>
        <dbReference type="Proteomes" id="UP000789396"/>
    </source>
</evidence>
<evidence type="ECO:0000313" key="2">
    <source>
        <dbReference type="EMBL" id="CAG8779921.1"/>
    </source>
</evidence>
<organism evidence="2 3">
    <name type="scientific">Racocetra fulgida</name>
    <dbReference type="NCBI Taxonomy" id="60492"/>
    <lineage>
        <taxon>Eukaryota</taxon>
        <taxon>Fungi</taxon>
        <taxon>Fungi incertae sedis</taxon>
        <taxon>Mucoromycota</taxon>
        <taxon>Glomeromycotina</taxon>
        <taxon>Glomeromycetes</taxon>
        <taxon>Diversisporales</taxon>
        <taxon>Gigasporaceae</taxon>
        <taxon>Racocetra</taxon>
    </lineage>
</organism>
<feature type="non-terminal residue" evidence="2">
    <location>
        <position position="125"/>
    </location>
</feature>
<dbReference type="Proteomes" id="UP000789396">
    <property type="component" value="Unassembled WGS sequence"/>
</dbReference>
<dbReference type="AlphaFoldDB" id="A0A9N9JGN2"/>
<protein>
    <submittedName>
        <fullName evidence="2">13581_t:CDS:1</fullName>
    </submittedName>
</protein>
<comment type="caution">
    <text evidence="2">The sequence shown here is derived from an EMBL/GenBank/DDBJ whole genome shotgun (WGS) entry which is preliminary data.</text>
</comment>
<reference evidence="2" key="1">
    <citation type="submission" date="2021-06" db="EMBL/GenBank/DDBJ databases">
        <authorList>
            <person name="Kallberg Y."/>
            <person name="Tangrot J."/>
            <person name="Rosling A."/>
        </authorList>
    </citation>
    <scope>NUCLEOTIDE SEQUENCE</scope>
    <source>
        <strain evidence="2">IN212</strain>
    </source>
</reference>
<sequence>PTQPVYFSQNPPPPTSTQAPFTCGNRTNGAPENHQQEALQTLLALAASLNSSNHQNDQHTYVSIPQEDVPLFAIESRETCQSKQSVAEEALEQLLEKEKKAEKNVTPPSKAVPPKPKHAPPVRKK</sequence>
<gene>
    <name evidence="2" type="ORF">RFULGI_LOCUS15724</name>
</gene>
<accession>A0A9N9JGN2</accession>
<dbReference type="EMBL" id="CAJVPZ010051997">
    <property type="protein sequence ID" value="CAG8779921.1"/>
    <property type="molecule type" value="Genomic_DNA"/>
</dbReference>
<feature type="region of interest" description="Disordered" evidence="1">
    <location>
        <begin position="95"/>
        <end position="125"/>
    </location>
</feature>
<evidence type="ECO:0000256" key="1">
    <source>
        <dbReference type="SAM" id="MobiDB-lite"/>
    </source>
</evidence>
<keyword evidence="3" id="KW-1185">Reference proteome</keyword>
<name>A0A9N9JGN2_9GLOM</name>